<comment type="similarity">
    <text evidence="3">Belongs to the cytochrome P450 family.</text>
</comment>
<dbReference type="PANTHER" id="PTHR46206:SF5">
    <property type="entry name" value="P450, PUTATIVE (EUROFUNG)-RELATED"/>
    <property type="match status" value="1"/>
</dbReference>
<evidence type="ECO:0000256" key="11">
    <source>
        <dbReference type="ARBA" id="ARBA00023136"/>
    </source>
</evidence>
<evidence type="ECO:0000256" key="7">
    <source>
        <dbReference type="ARBA" id="ARBA00022989"/>
    </source>
</evidence>
<comment type="subcellular location">
    <subcellularLocation>
        <location evidence="2">Membrane</location>
    </subcellularLocation>
</comment>
<comment type="caution">
    <text evidence="12">The sequence shown here is derived from an EMBL/GenBank/DDBJ whole genome shotgun (WGS) entry which is preliminary data.</text>
</comment>
<evidence type="ECO:0000256" key="8">
    <source>
        <dbReference type="ARBA" id="ARBA00023002"/>
    </source>
</evidence>
<dbReference type="STRING" id="158607.A0A2P5HXX2"/>
<evidence type="ECO:0000256" key="6">
    <source>
        <dbReference type="ARBA" id="ARBA00022723"/>
    </source>
</evidence>
<keyword evidence="6" id="KW-0479">Metal-binding</keyword>
<keyword evidence="5" id="KW-0812">Transmembrane</keyword>
<proteinExistence type="inferred from homology"/>
<dbReference type="GO" id="GO:0016705">
    <property type="term" value="F:oxidoreductase activity, acting on paired donors, with incorporation or reduction of molecular oxygen"/>
    <property type="evidence" value="ECO:0007669"/>
    <property type="project" value="InterPro"/>
</dbReference>
<evidence type="ECO:0000313" key="12">
    <source>
        <dbReference type="EMBL" id="POS75106.1"/>
    </source>
</evidence>
<dbReference type="GO" id="GO:0005506">
    <property type="term" value="F:iron ion binding"/>
    <property type="evidence" value="ECO:0007669"/>
    <property type="project" value="InterPro"/>
</dbReference>
<evidence type="ECO:0000313" key="13">
    <source>
        <dbReference type="Proteomes" id="UP000094444"/>
    </source>
</evidence>
<gene>
    <name evidence="12" type="ORF">DHEL01_v206506</name>
</gene>
<dbReference type="GO" id="GO:0004497">
    <property type="term" value="F:monooxygenase activity"/>
    <property type="evidence" value="ECO:0007669"/>
    <property type="project" value="UniProtKB-KW"/>
</dbReference>
<dbReference type="PANTHER" id="PTHR46206">
    <property type="entry name" value="CYTOCHROME P450"/>
    <property type="match status" value="1"/>
</dbReference>
<evidence type="ECO:0000256" key="5">
    <source>
        <dbReference type="ARBA" id="ARBA00022692"/>
    </source>
</evidence>
<dbReference type="InParanoid" id="A0A2P5HXX2"/>
<dbReference type="SUPFAM" id="SSF48264">
    <property type="entry name" value="Cytochrome P450"/>
    <property type="match status" value="1"/>
</dbReference>
<keyword evidence="7" id="KW-1133">Transmembrane helix</keyword>
<dbReference type="GO" id="GO:0016020">
    <property type="term" value="C:membrane"/>
    <property type="evidence" value="ECO:0007669"/>
    <property type="project" value="UniProtKB-SubCell"/>
</dbReference>
<organism evidence="12 13">
    <name type="scientific">Diaporthe helianthi</name>
    <dbReference type="NCBI Taxonomy" id="158607"/>
    <lineage>
        <taxon>Eukaryota</taxon>
        <taxon>Fungi</taxon>
        <taxon>Dikarya</taxon>
        <taxon>Ascomycota</taxon>
        <taxon>Pezizomycotina</taxon>
        <taxon>Sordariomycetes</taxon>
        <taxon>Sordariomycetidae</taxon>
        <taxon>Diaporthales</taxon>
        <taxon>Diaporthaceae</taxon>
        <taxon>Diaporthe</taxon>
    </lineage>
</organism>
<keyword evidence="13" id="KW-1185">Reference proteome</keyword>
<keyword evidence="4" id="KW-0349">Heme</keyword>
<dbReference type="Gene3D" id="1.10.630.10">
    <property type="entry name" value="Cytochrome P450"/>
    <property type="match status" value="1"/>
</dbReference>
<keyword evidence="11" id="KW-0472">Membrane</keyword>
<accession>A0A2P5HXX2</accession>
<keyword evidence="8" id="KW-0560">Oxidoreductase</keyword>
<dbReference type="EMBL" id="MAVT02000530">
    <property type="protein sequence ID" value="POS75106.1"/>
    <property type="molecule type" value="Genomic_DNA"/>
</dbReference>
<evidence type="ECO:0000256" key="1">
    <source>
        <dbReference type="ARBA" id="ARBA00001971"/>
    </source>
</evidence>
<dbReference type="OrthoDB" id="1844152at2759"/>
<dbReference type="Proteomes" id="UP000094444">
    <property type="component" value="Unassembled WGS sequence"/>
</dbReference>
<dbReference type="InterPro" id="IPR036396">
    <property type="entry name" value="Cyt_P450_sf"/>
</dbReference>
<evidence type="ECO:0000256" key="2">
    <source>
        <dbReference type="ARBA" id="ARBA00004370"/>
    </source>
</evidence>
<evidence type="ECO:0000256" key="3">
    <source>
        <dbReference type="ARBA" id="ARBA00010617"/>
    </source>
</evidence>
<reference evidence="12" key="1">
    <citation type="submission" date="2017-09" db="EMBL/GenBank/DDBJ databases">
        <title>Polyketide synthases of a Diaporthe helianthi virulent isolate.</title>
        <authorList>
            <person name="Baroncelli R."/>
        </authorList>
    </citation>
    <scope>NUCLEOTIDE SEQUENCE [LARGE SCALE GENOMIC DNA]</scope>
    <source>
        <strain evidence="12">7/96</strain>
    </source>
</reference>
<name>A0A2P5HXX2_DIAHE</name>
<keyword evidence="9" id="KW-0408">Iron</keyword>
<dbReference type="GO" id="GO:0020037">
    <property type="term" value="F:heme binding"/>
    <property type="evidence" value="ECO:0007669"/>
    <property type="project" value="InterPro"/>
</dbReference>
<keyword evidence="10" id="KW-0503">Monooxygenase</keyword>
<sequence length="70" mass="8276">MNNPDTYPNPDSFEPIRFIPKDDTKDQQRRFTEVFETFPVWEYGSLACPDRHHASLAIKMILSHLLLKWA</sequence>
<dbReference type="AlphaFoldDB" id="A0A2P5HXX2"/>
<evidence type="ECO:0000256" key="10">
    <source>
        <dbReference type="ARBA" id="ARBA00023033"/>
    </source>
</evidence>
<protein>
    <submittedName>
        <fullName evidence="12">Ent-kaurene oxidase</fullName>
    </submittedName>
</protein>
<comment type="cofactor">
    <cofactor evidence="1">
        <name>heme</name>
        <dbReference type="ChEBI" id="CHEBI:30413"/>
    </cofactor>
</comment>
<evidence type="ECO:0000256" key="9">
    <source>
        <dbReference type="ARBA" id="ARBA00023004"/>
    </source>
</evidence>
<evidence type="ECO:0000256" key="4">
    <source>
        <dbReference type="ARBA" id="ARBA00022617"/>
    </source>
</evidence>